<evidence type="ECO:0000313" key="1">
    <source>
        <dbReference type="EMBL" id="RMT39569.1"/>
    </source>
</evidence>
<accession>A0A0P9Z1C0</accession>
<gene>
    <name evidence="1" type="ORF">ALP48_02631</name>
</gene>
<dbReference type="EMBL" id="RBTH01000371">
    <property type="protein sequence ID" value="RMT39569.1"/>
    <property type="molecule type" value="Genomic_DNA"/>
</dbReference>
<reference evidence="1 2" key="1">
    <citation type="submission" date="2018-08" db="EMBL/GenBank/DDBJ databases">
        <title>Recombination of ecologically and evolutionarily significant loci maintains genetic cohesion in the Pseudomonas syringae species complex.</title>
        <authorList>
            <person name="Dillon M."/>
            <person name="Thakur S."/>
            <person name="Almeida R.N.D."/>
            <person name="Weir B.S."/>
            <person name="Guttman D.S."/>
        </authorList>
    </citation>
    <scope>NUCLEOTIDE SEQUENCE [LARGE SCALE GENOMIC DNA]</scope>
    <source>
        <strain evidence="1 2">ICMP 16926</strain>
    </source>
</reference>
<sequence>MQTNAKNEPLHGSCHCGNVRVFIRICQFMPSNVIARFAGESGRFGLSMKLVQ</sequence>
<name>A0A0P9Z1C0_PSESX</name>
<evidence type="ECO:0000313" key="2">
    <source>
        <dbReference type="Proteomes" id="UP000268096"/>
    </source>
</evidence>
<dbReference type="RefSeq" id="WP_240325735.1">
    <property type="nucleotide sequence ID" value="NZ_LJRH01000364.1"/>
</dbReference>
<dbReference type="Proteomes" id="UP000268096">
    <property type="component" value="Unassembled WGS sequence"/>
</dbReference>
<dbReference type="AlphaFoldDB" id="A0A0P9Z1C0"/>
<comment type="caution">
    <text evidence="1">The sequence shown here is derived from an EMBL/GenBank/DDBJ whole genome shotgun (WGS) entry which is preliminary data.</text>
</comment>
<protein>
    <submittedName>
        <fullName evidence="1">Uncharacterized protein</fullName>
    </submittedName>
</protein>
<proteinExistence type="predicted"/>
<organism evidence="1 2">
    <name type="scientific">Pseudomonas syringae pv. solidagae</name>
    <dbReference type="NCBI Taxonomy" id="264458"/>
    <lineage>
        <taxon>Bacteria</taxon>
        <taxon>Pseudomonadati</taxon>
        <taxon>Pseudomonadota</taxon>
        <taxon>Gammaproteobacteria</taxon>
        <taxon>Pseudomonadales</taxon>
        <taxon>Pseudomonadaceae</taxon>
        <taxon>Pseudomonas</taxon>
        <taxon>Pseudomonas syringae</taxon>
    </lineage>
</organism>